<dbReference type="AlphaFoldDB" id="A0A8J6XN97"/>
<proteinExistence type="predicted"/>
<evidence type="ECO:0000313" key="3">
    <source>
        <dbReference type="Proteomes" id="UP000629098"/>
    </source>
</evidence>
<sequence length="365" mass="41147">MHSASNGRYQSKLFNFVHKQTRRLSEQFERTIRHVQVATTWSLESLLYPLHLLLQKAKESAGKQLRSGKQQPAPPPSHENTLPEIDRLLAKLTGDVTNNTPTFTQETNLEAEDLSFRPSPALVFIDSAVAKLESTAAIPALIWAALNFFFGDGINPKLTQNTSENIKAERQIISGQTSDKKLSQRLPIAVLGSYTWHDNLADPWLTYSDLFGDEEEVSVEHQNVTSPTSPALTSAPSADYSPDNRVNNLFKFLQQPKSGSGLVQHKKSVRDLTTTQKKSQGITTAQQTASDITNFTSDSTDLSPQQRRHSNVEAKPDYIETKAHTIGYQKHPLELILEWLDRAMLWLEEILVKVFYRLQQLWQGK</sequence>
<name>A0A8J6XN97_9CYAN</name>
<comment type="caution">
    <text evidence="2">The sequence shown here is derived from an EMBL/GenBank/DDBJ whole genome shotgun (WGS) entry which is preliminary data.</text>
</comment>
<dbReference type="Proteomes" id="UP000629098">
    <property type="component" value="Unassembled WGS sequence"/>
</dbReference>
<dbReference type="EMBL" id="JACXAE010000074">
    <property type="protein sequence ID" value="MBD2775045.1"/>
    <property type="molecule type" value="Genomic_DNA"/>
</dbReference>
<accession>A0A8J6XN97</accession>
<gene>
    <name evidence="2" type="ORF">ICL16_24005</name>
</gene>
<organism evidence="2 3">
    <name type="scientific">Iningainema tapete BLCC-T55</name>
    <dbReference type="NCBI Taxonomy" id="2748662"/>
    <lineage>
        <taxon>Bacteria</taxon>
        <taxon>Bacillati</taxon>
        <taxon>Cyanobacteriota</taxon>
        <taxon>Cyanophyceae</taxon>
        <taxon>Nostocales</taxon>
        <taxon>Scytonemataceae</taxon>
        <taxon>Iningainema tapete</taxon>
    </lineage>
</organism>
<keyword evidence="3" id="KW-1185">Reference proteome</keyword>
<protein>
    <submittedName>
        <fullName evidence="2">Uncharacterized protein</fullName>
    </submittedName>
</protein>
<evidence type="ECO:0000313" key="2">
    <source>
        <dbReference type="EMBL" id="MBD2775045.1"/>
    </source>
</evidence>
<feature type="region of interest" description="Disordered" evidence="1">
    <location>
        <begin position="61"/>
        <end position="81"/>
    </location>
</feature>
<reference evidence="2" key="1">
    <citation type="submission" date="2020-09" db="EMBL/GenBank/DDBJ databases">
        <title>Iningainema tapete sp. nov. (Scytonemataceae, Cyanobacteria) from greenhouses in central Florida (USA) produces two types of nodularin with biosynthetic potential for microcystin-LR and anabaenopeptins.</title>
        <authorList>
            <person name="Berthold D.E."/>
            <person name="Lefler F.W."/>
            <person name="Huang I.-S."/>
            <person name="Abdulla H."/>
            <person name="Zimba P.V."/>
            <person name="Laughinghouse H.D. IV."/>
        </authorList>
    </citation>
    <scope>NUCLEOTIDE SEQUENCE</scope>
    <source>
        <strain evidence="2">BLCCT55</strain>
    </source>
</reference>
<dbReference type="RefSeq" id="WP_190832909.1">
    <property type="nucleotide sequence ID" value="NZ_CAWPPI010000074.1"/>
</dbReference>
<evidence type="ECO:0000256" key="1">
    <source>
        <dbReference type="SAM" id="MobiDB-lite"/>
    </source>
</evidence>